<evidence type="ECO:0000256" key="4">
    <source>
        <dbReference type="ARBA" id="ARBA00022692"/>
    </source>
</evidence>
<reference evidence="9 10" key="1">
    <citation type="journal article" date="2006" name="Science">
        <title>The genome of black cottonwood, Populus trichocarpa (Torr. &amp; Gray).</title>
        <authorList>
            <person name="Tuskan G.A."/>
            <person name="Difazio S."/>
            <person name="Jansson S."/>
            <person name="Bohlmann J."/>
            <person name="Grigoriev I."/>
            <person name="Hellsten U."/>
            <person name="Putnam N."/>
            <person name="Ralph S."/>
            <person name="Rombauts S."/>
            <person name="Salamov A."/>
            <person name="Schein J."/>
            <person name="Sterck L."/>
            <person name="Aerts A."/>
            <person name="Bhalerao R.R."/>
            <person name="Bhalerao R.P."/>
            <person name="Blaudez D."/>
            <person name="Boerjan W."/>
            <person name="Brun A."/>
            <person name="Brunner A."/>
            <person name="Busov V."/>
            <person name="Campbell M."/>
            <person name="Carlson J."/>
            <person name="Chalot M."/>
            <person name="Chapman J."/>
            <person name="Chen G.L."/>
            <person name="Cooper D."/>
            <person name="Coutinho P.M."/>
            <person name="Couturier J."/>
            <person name="Covert S."/>
            <person name="Cronk Q."/>
            <person name="Cunningham R."/>
            <person name="Davis J."/>
            <person name="Degroeve S."/>
            <person name="Dejardin A."/>
            <person name="Depamphilis C."/>
            <person name="Detter J."/>
            <person name="Dirks B."/>
            <person name="Dubchak I."/>
            <person name="Duplessis S."/>
            <person name="Ehlting J."/>
            <person name="Ellis B."/>
            <person name="Gendler K."/>
            <person name="Goodstein D."/>
            <person name="Gribskov M."/>
            <person name="Grimwood J."/>
            <person name="Groover A."/>
            <person name="Gunter L."/>
            <person name="Hamberger B."/>
            <person name="Heinze B."/>
            <person name="Helariutta Y."/>
            <person name="Henrissat B."/>
            <person name="Holligan D."/>
            <person name="Holt R."/>
            <person name="Huang W."/>
            <person name="Islam-Faridi N."/>
            <person name="Jones S."/>
            <person name="Jones-Rhoades M."/>
            <person name="Jorgensen R."/>
            <person name="Joshi C."/>
            <person name="Kangasjarvi J."/>
            <person name="Karlsson J."/>
            <person name="Kelleher C."/>
            <person name="Kirkpatrick R."/>
            <person name="Kirst M."/>
            <person name="Kohler A."/>
            <person name="Kalluri U."/>
            <person name="Larimer F."/>
            <person name="Leebens-Mack J."/>
            <person name="Leple J.C."/>
            <person name="Locascio P."/>
            <person name="Lou Y."/>
            <person name="Lucas S."/>
            <person name="Martin F."/>
            <person name="Montanini B."/>
            <person name="Napoli C."/>
            <person name="Nelson D.R."/>
            <person name="Nelson C."/>
            <person name="Nieminen K."/>
            <person name="Nilsson O."/>
            <person name="Pereda V."/>
            <person name="Peter G."/>
            <person name="Philippe R."/>
            <person name="Pilate G."/>
            <person name="Poliakov A."/>
            <person name="Razumovskaya J."/>
            <person name="Richardson P."/>
            <person name="Rinaldi C."/>
            <person name="Ritland K."/>
            <person name="Rouze P."/>
            <person name="Ryaboy D."/>
            <person name="Schmutz J."/>
            <person name="Schrader J."/>
            <person name="Segerman B."/>
            <person name="Shin H."/>
            <person name="Siddiqui A."/>
            <person name="Sterky F."/>
            <person name="Terry A."/>
            <person name="Tsai C.J."/>
            <person name="Uberbacher E."/>
            <person name="Unneberg P."/>
            <person name="Vahala J."/>
            <person name="Wall K."/>
            <person name="Wessler S."/>
            <person name="Yang G."/>
            <person name="Yin T."/>
            <person name="Douglas C."/>
            <person name="Marra M."/>
            <person name="Sandberg G."/>
            <person name="Van de Peer Y."/>
            <person name="Rokhsar D."/>
        </authorList>
    </citation>
    <scope>NUCLEOTIDE SEQUENCE [LARGE SCALE GENOMIC DNA]</scope>
    <source>
        <strain evidence="10">cv. Nisqually</strain>
    </source>
</reference>
<dbReference type="STRING" id="3694.U5GJB4"/>
<evidence type="ECO:0000256" key="6">
    <source>
        <dbReference type="ARBA" id="ARBA00023136"/>
    </source>
</evidence>
<feature type="non-terminal residue" evidence="9">
    <location>
        <position position="1"/>
    </location>
</feature>
<feature type="transmembrane region" description="Helical" evidence="7">
    <location>
        <begin position="96"/>
        <end position="115"/>
    </location>
</feature>
<dbReference type="Proteomes" id="UP000006729">
    <property type="component" value="Chromosome 3"/>
</dbReference>
<dbReference type="EMBL" id="CM009292">
    <property type="protein sequence ID" value="PNT45293.1"/>
    <property type="molecule type" value="Genomic_DNA"/>
</dbReference>
<dbReference type="PANTHER" id="PTHR43302:SF15">
    <property type="entry name" value="SILICON EFFLUX TRANSPORTER LSI2"/>
    <property type="match status" value="1"/>
</dbReference>
<dbReference type="GO" id="GO:0005886">
    <property type="term" value="C:plasma membrane"/>
    <property type="evidence" value="ECO:0007669"/>
    <property type="project" value="UniProtKB-SubCell"/>
</dbReference>
<keyword evidence="2" id="KW-0813">Transport</keyword>
<dbReference type="GO" id="GO:0055085">
    <property type="term" value="P:transmembrane transport"/>
    <property type="evidence" value="ECO:0007669"/>
    <property type="project" value="InterPro"/>
</dbReference>
<sequence length="299" mass="32678">LAPIEKVVLGSVAFAIFWILAVFPAVPFLPVGRTAGSILGAMLMVIFKVIIPEQVYSAIDLSVPGLLFGIMVASIYKERADMFRCLGVLLSWNSWGAKGLLCWICIVSSILSVFFSNDILLASSLDIGSSATPIGNPQNLIISIQSGISFEEFVSGILPAMLVGVFANALILICMFWRLLSDVQEEDALDEMIAEEDSASLGRNMERKDLLERWKRSSWKLCVYLVTVGMLKGAALKHVSFIEIINLNMFESNVYLFSFNTKILFLGAKVAASAIAVSPNEEKKAWLVLAWVSTVAGNL</sequence>
<gene>
    <name evidence="9" type="ORF">POPTR_003G129200</name>
</gene>
<keyword evidence="3" id="KW-1003">Cell membrane</keyword>
<feature type="transmembrane region" description="Helical" evidence="7">
    <location>
        <begin position="58"/>
        <end position="76"/>
    </location>
</feature>
<evidence type="ECO:0000256" key="1">
    <source>
        <dbReference type="ARBA" id="ARBA00004651"/>
    </source>
</evidence>
<proteinExistence type="predicted"/>
<dbReference type="InterPro" id="IPR004680">
    <property type="entry name" value="Cit_transptr-like_dom"/>
</dbReference>
<dbReference type="PANTHER" id="PTHR43302">
    <property type="entry name" value="TRANSPORTER ARSB-RELATED"/>
    <property type="match status" value="1"/>
</dbReference>
<dbReference type="AlphaFoldDB" id="U5GJB4"/>
<dbReference type="InParanoid" id="U5GJB4"/>
<evidence type="ECO:0000313" key="10">
    <source>
        <dbReference type="Proteomes" id="UP000006729"/>
    </source>
</evidence>
<evidence type="ECO:0000259" key="8">
    <source>
        <dbReference type="Pfam" id="PF03600"/>
    </source>
</evidence>
<comment type="subcellular location">
    <subcellularLocation>
        <location evidence="1">Cell membrane</location>
        <topology evidence="1">Multi-pass membrane protein</topology>
    </subcellularLocation>
</comment>
<dbReference type="HOGENOM" id="CLU_011920_0_0_1"/>
<feature type="transmembrane region" description="Helical" evidence="7">
    <location>
        <begin position="153"/>
        <end position="180"/>
    </location>
</feature>
<keyword evidence="5 7" id="KW-1133">Transmembrane helix</keyword>
<evidence type="ECO:0000256" key="7">
    <source>
        <dbReference type="SAM" id="Phobius"/>
    </source>
</evidence>
<name>U5GJB4_POPTR</name>
<protein>
    <recommendedName>
        <fullName evidence="8">Citrate transporter-like domain-containing protein</fullName>
    </recommendedName>
</protein>
<dbReference type="GO" id="GO:0016020">
    <property type="term" value="C:membrane"/>
    <property type="evidence" value="ECO:0000318"/>
    <property type="project" value="GO_Central"/>
</dbReference>
<keyword evidence="4 7" id="KW-0812">Transmembrane</keyword>
<evidence type="ECO:0000256" key="2">
    <source>
        <dbReference type="ARBA" id="ARBA00022448"/>
    </source>
</evidence>
<dbReference type="eggNOG" id="KOG2639">
    <property type="taxonomic scope" value="Eukaryota"/>
</dbReference>
<keyword evidence="10" id="KW-1185">Reference proteome</keyword>
<evidence type="ECO:0000256" key="3">
    <source>
        <dbReference type="ARBA" id="ARBA00022475"/>
    </source>
</evidence>
<organism evidence="9 10">
    <name type="scientific">Populus trichocarpa</name>
    <name type="common">Western balsam poplar</name>
    <name type="synonym">Populus balsamifera subsp. trichocarpa</name>
    <dbReference type="NCBI Taxonomy" id="3694"/>
    <lineage>
        <taxon>Eukaryota</taxon>
        <taxon>Viridiplantae</taxon>
        <taxon>Streptophyta</taxon>
        <taxon>Embryophyta</taxon>
        <taxon>Tracheophyta</taxon>
        <taxon>Spermatophyta</taxon>
        <taxon>Magnoliopsida</taxon>
        <taxon>eudicotyledons</taxon>
        <taxon>Gunneridae</taxon>
        <taxon>Pentapetalae</taxon>
        <taxon>rosids</taxon>
        <taxon>fabids</taxon>
        <taxon>Malpighiales</taxon>
        <taxon>Salicaceae</taxon>
        <taxon>Saliceae</taxon>
        <taxon>Populus</taxon>
    </lineage>
</organism>
<keyword evidence="6 7" id="KW-0472">Membrane</keyword>
<accession>U5GJB4</accession>
<dbReference type="Pfam" id="PF03600">
    <property type="entry name" value="CitMHS"/>
    <property type="match status" value="1"/>
</dbReference>
<feature type="domain" description="Citrate transporter-like" evidence="8">
    <location>
        <begin position="119"/>
        <end position="244"/>
    </location>
</feature>
<evidence type="ECO:0000313" key="9">
    <source>
        <dbReference type="EMBL" id="PNT45293.1"/>
    </source>
</evidence>
<feature type="transmembrane region" description="Helical" evidence="7">
    <location>
        <begin position="7"/>
        <end position="28"/>
    </location>
</feature>
<evidence type="ECO:0000256" key="5">
    <source>
        <dbReference type="ARBA" id="ARBA00022989"/>
    </source>
</evidence>